<evidence type="ECO:0000313" key="2">
    <source>
        <dbReference type="Proteomes" id="UP000267469"/>
    </source>
</evidence>
<protein>
    <recommendedName>
        <fullName evidence="3">T9SS C-terminal target domain-containing protein</fullName>
    </recommendedName>
</protein>
<name>A0A3N0DQY9_SINP1</name>
<dbReference type="OrthoDB" id="1521716at2"/>
<dbReference type="PROSITE" id="PS51257">
    <property type="entry name" value="PROKAR_LIPOPROTEIN"/>
    <property type="match status" value="1"/>
</dbReference>
<dbReference type="PANTHER" id="PTHR41339:SF1">
    <property type="entry name" value="SECRETED PROTEIN"/>
    <property type="match status" value="1"/>
</dbReference>
<sequence>MKTKFSLLAMSVAVLLTSCSKEDLVEESDPNLNAEFALLSVGVDNRSWPSANGTISGLINTNTTLTNDKVWFIDGPTFVADGVTLTVEKNTLVKWVTQPTSGSASYLLVEKGGRLVADGETPAESIVFTSDQPQGNRAAGDWGGIILLGDAPTNQSNTEKIEGILDSDIPTGISVEFGGSNPGHNGGTLRYVRIEYAGRDLGGGNEINGLTLGGVGNGTTLENIQISFGKDDGFEFFGGTVNAKNLIAFGNADDDFDFDFGYSGQIQFAVAQKVPGVDFSGDPNGIECDNDGNGSSQTPITRPVLSNFTILGMGSQSAAAPTLNGNRWRRNTSLVFRNSIIAGYDDRGVLFDGTAVVNKLDNVSEFMHNMVHSYATAGGVVMPSSATSKANYNNNITNSTNPDFMDLVNPYSTSNPDYRISASPNPTLPIYQTNFTGSLSTGFFSSVPYRGAFGPSGGTRWDDNWASYQPNSNPY</sequence>
<dbReference type="PANTHER" id="PTHR41339">
    <property type="entry name" value="LIPL48"/>
    <property type="match status" value="1"/>
</dbReference>
<accession>A0A3N0DQY9</accession>
<dbReference type="EMBL" id="RJTM01000138">
    <property type="protein sequence ID" value="RNL78060.1"/>
    <property type="molecule type" value="Genomic_DNA"/>
</dbReference>
<evidence type="ECO:0008006" key="3">
    <source>
        <dbReference type="Google" id="ProtNLM"/>
    </source>
</evidence>
<organism evidence="1 2">
    <name type="scientific">Sinomicrobium pectinilyticum</name>
    <dbReference type="NCBI Taxonomy" id="1084421"/>
    <lineage>
        <taxon>Bacteria</taxon>
        <taxon>Pseudomonadati</taxon>
        <taxon>Bacteroidota</taxon>
        <taxon>Flavobacteriia</taxon>
        <taxon>Flavobacteriales</taxon>
        <taxon>Flavobacteriaceae</taxon>
        <taxon>Sinomicrobium</taxon>
    </lineage>
</organism>
<dbReference type="AlphaFoldDB" id="A0A3N0DQY9"/>
<proteinExistence type="predicted"/>
<dbReference type="RefSeq" id="WP_123217780.1">
    <property type="nucleotide sequence ID" value="NZ_RJTM01000138.1"/>
</dbReference>
<comment type="caution">
    <text evidence="1">The sequence shown here is derived from an EMBL/GenBank/DDBJ whole genome shotgun (WGS) entry which is preliminary data.</text>
</comment>
<evidence type="ECO:0000313" key="1">
    <source>
        <dbReference type="EMBL" id="RNL78060.1"/>
    </source>
</evidence>
<gene>
    <name evidence="1" type="ORF">ED312_19875</name>
</gene>
<dbReference type="Proteomes" id="UP000267469">
    <property type="component" value="Unassembled WGS sequence"/>
</dbReference>
<keyword evidence="2" id="KW-1185">Reference proteome</keyword>
<reference evidence="1 2" key="1">
    <citation type="submission" date="2018-10" db="EMBL/GenBank/DDBJ databases">
        <title>Sinomicrobium pectinilyticum sp. nov., a pectinase-producing bacterium isolated from alkaline and saline soil, and emended description of the genus Sinomicrobium.</title>
        <authorList>
            <person name="Cheng B."/>
            <person name="Li C."/>
            <person name="Lai Q."/>
            <person name="Du M."/>
            <person name="Shao Z."/>
            <person name="Xu P."/>
            <person name="Yang C."/>
        </authorList>
    </citation>
    <scope>NUCLEOTIDE SEQUENCE [LARGE SCALE GENOMIC DNA]</scope>
    <source>
        <strain evidence="1 2">5DNS001</strain>
    </source>
</reference>